<dbReference type="Pfam" id="PF00384">
    <property type="entry name" value="Molybdopterin"/>
    <property type="match status" value="1"/>
</dbReference>
<dbReference type="InterPro" id="IPR006963">
    <property type="entry name" value="Mopterin_OxRdtase_4Fe-4S_dom"/>
</dbReference>
<evidence type="ECO:0000256" key="10">
    <source>
        <dbReference type="ARBA" id="ARBA00023004"/>
    </source>
</evidence>
<dbReference type="Gene3D" id="3.40.50.740">
    <property type="match status" value="1"/>
</dbReference>
<dbReference type="SUPFAM" id="SSF50692">
    <property type="entry name" value="ADC-like"/>
    <property type="match status" value="1"/>
</dbReference>
<dbReference type="SMART" id="SM00926">
    <property type="entry name" value="Molybdop_Fe4S4"/>
    <property type="match status" value="1"/>
</dbReference>
<dbReference type="Gene3D" id="2.20.25.90">
    <property type="entry name" value="ADC-like domains"/>
    <property type="match status" value="1"/>
</dbReference>
<dbReference type="PANTHER" id="PTHR43598:SF1">
    <property type="entry name" value="FORMATE DEHYDROGENASE-O MAJOR SUBUNIT"/>
    <property type="match status" value="1"/>
</dbReference>
<dbReference type="CDD" id="cd02792">
    <property type="entry name" value="MopB_CT_Formate-Dh-Na-like"/>
    <property type="match status" value="1"/>
</dbReference>
<name>A0A5C8KSP4_9GAMM</name>
<dbReference type="Pfam" id="PF04879">
    <property type="entry name" value="Molybdop_Fe4S4"/>
    <property type="match status" value="1"/>
</dbReference>
<dbReference type="NCBIfam" id="TIGR01409">
    <property type="entry name" value="TAT_signal_seq"/>
    <property type="match status" value="1"/>
</dbReference>
<comment type="cofactor">
    <cofactor evidence="2">
        <name>[4Fe-4S] cluster</name>
        <dbReference type="ChEBI" id="CHEBI:49883"/>
    </cofactor>
</comment>
<evidence type="ECO:0000256" key="2">
    <source>
        <dbReference type="ARBA" id="ARBA00001966"/>
    </source>
</evidence>
<dbReference type="OrthoDB" id="5287431at2"/>
<dbReference type="GO" id="GO:0051539">
    <property type="term" value="F:4 iron, 4 sulfur cluster binding"/>
    <property type="evidence" value="ECO:0007669"/>
    <property type="project" value="UniProtKB-KW"/>
</dbReference>
<evidence type="ECO:0000256" key="4">
    <source>
        <dbReference type="ARBA" id="ARBA00010312"/>
    </source>
</evidence>
<dbReference type="GO" id="GO:0043546">
    <property type="term" value="F:molybdopterin cofactor binding"/>
    <property type="evidence" value="ECO:0007669"/>
    <property type="project" value="InterPro"/>
</dbReference>
<dbReference type="AlphaFoldDB" id="A0A5C8KSP4"/>
<dbReference type="GO" id="GO:0009055">
    <property type="term" value="F:electron transfer activity"/>
    <property type="evidence" value="ECO:0007669"/>
    <property type="project" value="TreeGrafter"/>
</dbReference>
<evidence type="ECO:0000259" key="12">
    <source>
        <dbReference type="PROSITE" id="PS51669"/>
    </source>
</evidence>
<dbReference type="GO" id="GO:0030313">
    <property type="term" value="C:cell envelope"/>
    <property type="evidence" value="ECO:0007669"/>
    <property type="project" value="UniProtKB-SubCell"/>
</dbReference>
<dbReference type="FunFam" id="2.40.40.20:FF:000013">
    <property type="entry name" value="Dimethyl sulfoxide reductase subunit A"/>
    <property type="match status" value="1"/>
</dbReference>
<keyword evidence="5" id="KW-0004">4Fe-4S</keyword>
<keyword evidence="7" id="KW-0479">Metal-binding</keyword>
<dbReference type="InterPro" id="IPR019546">
    <property type="entry name" value="TAT_signal_bac_arc"/>
</dbReference>
<evidence type="ECO:0000256" key="5">
    <source>
        <dbReference type="ARBA" id="ARBA00022485"/>
    </source>
</evidence>
<evidence type="ECO:0000256" key="6">
    <source>
        <dbReference type="ARBA" id="ARBA00022505"/>
    </source>
</evidence>
<dbReference type="FunFam" id="2.20.25.90:FF:000006">
    <property type="entry name" value="Formate dehydrogenase alpha subunit"/>
    <property type="match status" value="1"/>
</dbReference>
<evidence type="ECO:0000256" key="1">
    <source>
        <dbReference type="ARBA" id="ARBA00001942"/>
    </source>
</evidence>
<evidence type="ECO:0000256" key="9">
    <source>
        <dbReference type="ARBA" id="ARBA00023002"/>
    </source>
</evidence>
<proteinExistence type="inferred from homology"/>
<comment type="similarity">
    <text evidence="4">Belongs to the prokaryotic molybdopterin-containing oxidoreductase family.</text>
</comment>
<dbReference type="InterPro" id="IPR006656">
    <property type="entry name" value="Mopterin_OxRdtase"/>
</dbReference>
<dbReference type="PROSITE" id="PS00551">
    <property type="entry name" value="MOLYBDOPTERIN_PROK_1"/>
    <property type="match status" value="1"/>
</dbReference>
<dbReference type="Gene3D" id="3.40.228.10">
    <property type="entry name" value="Dimethylsulfoxide Reductase, domain 2"/>
    <property type="match status" value="1"/>
</dbReference>
<evidence type="ECO:0000313" key="14">
    <source>
        <dbReference type="Proteomes" id="UP000321248"/>
    </source>
</evidence>
<keyword evidence="6" id="KW-0500">Molybdenum</keyword>
<feature type="domain" description="4Fe-4S Mo/W bis-MGD-type" evidence="12">
    <location>
        <begin position="68"/>
        <end position="124"/>
    </location>
</feature>
<dbReference type="PROSITE" id="PS51669">
    <property type="entry name" value="4FE4S_MOW_BIS_MGD"/>
    <property type="match status" value="1"/>
</dbReference>
<dbReference type="InterPro" id="IPR006657">
    <property type="entry name" value="MoPterin_dinucl-bd_dom"/>
</dbReference>
<dbReference type="GO" id="GO:0009061">
    <property type="term" value="P:anaerobic respiration"/>
    <property type="evidence" value="ECO:0007669"/>
    <property type="project" value="TreeGrafter"/>
</dbReference>
<keyword evidence="14" id="KW-1185">Reference proteome</keyword>
<dbReference type="PROSITE" id="PS51318">
    <property type="entry name" value="TAT"/>
    <property type="match status" value="1"/>
</dbReference>
<accession>A0A5C8KSP4</accession>
<comment type="subcellular location">
    <subcellularLocation>
        <location evidence="3">Cell envelope</location>
    </subcellularLocation>
</comment>
<comment type="cofactor">
    <cofactor evidence="1">
        <name>Mo-bis(molybdopterin guanine dinucleotide)</name>
        <dbReference type="ChEBI" id="CHEBI:60539"/>
    </cofactor>
</comment>
<dbReference type="InterPro" id="IPR027467">
    <property type="entry name" value="MopterinOxRdtase_cofactor_BS"/>
</dbReference>
<dbReference type="RefSeq" id="WP_147891780.1">
    <property type="nucleotide sequence ID" value="NZ_VRTS01000005.1"/>
</dbReference>
<comment type="caution">
    <text evidence="13">The sequence shown here is derived from an EMBL/GenBank/DDBJ whole genome shotgun (WGS) entry which is preliminary data.</text>
</comment>
<sequence>MKLVKKNGAVDAAVAGGLLGRSISRRRFLQGSGLAAGGAVALGLLPTTLVRRANAADTRTPIDRNSEITRVKTVCTHCSVGCGVIAEVQNGVWVGQEPNFDSPINLGSHCAKGAALRNHGMSTKRTKYPLKKVAGEWQRISWEQAIDEIGDQLLRIRGESGQDAVWFAGSSKASNEGAYLQRKFAAFWGSNNCDHQARICHSTTVAGVANTWGYGAQTNSYNDILNSKCIIMCGSNAAEAHPVAMQMILRSKEQGAKMVVMDPRFTRTAAHADYYVRMRSGTDVALIFGILWHVLENGWEDREYLAQRVFGFDRVRPEVAKWTPDEVERVTGVPGGQLLEVARIMAENRPGTFVWCMGGTQHTIGSNYVRAYNILQLALGNIGVSGGGANIFRGHDNVQGATDVGPNPDNLPGYYPIAEAGWRHWTSVWDVDYDWLAARFDQREYDDGRGTMIKPMNMPGITVSRWIDGVLEDGANITQSSPLRAVMFWGHGPNSQTRGPEMKAAFEKLDLLVVIDPYPTVSAVLHDRPDNTYLLPAATQFETSGSATASNRSLQWREKVIEPLFEHKPDHEIAYLLARKLGFADEMFKNIEVRGTEPVVEDVLREINRGAWSIGYTGQSPERLKEHMAHQGHFDVRTLKASGGPLDGETYGLPWPCYGTPEMKHPGTHVLYDTSKHVLEGGGCFRANFGTEYEGENILAEGSYPLGSEIEDGYPQFNSELLKQLGWWDELTAEEQSAAEGKAWTTDNSGGIIRVAMAHGCMPFGNAKARAFVWNFPDPVPLHREPLYTPRYDLVGDYPTYEDRKAFFRLPTRWASVQATDYSGDFPLVHTSGRLVEYEGAGEETRSNPWLAELQQHMFVEINPTDANNAGIRDGQDVWLEGPEGGRIRIKAQVTQRVAAGTVFTPFHFGGHFQGEDLLPKYPEGSAPYTRGESTNTATTYGYDAVTMMQETKTTLCRVVAA</sequence>
<dbReference type="Proteomes" id="UP000321248">
    <property type="component" value="Unassembled WGS sequence"/>
</dbReference>
<keyword evidence="9" id="KW-0560">Oxidoreductase</keyword>
<keyword evidence="11" id="KW-0411">Iron-sulfur</keyword>
<dbReference type="InterPro" id="IPR009010">
    <property type="entry name" value="Asp_de-COase-like_dom_sf"/>
</dbReference>
<evidence type="ECO:0000313" key="13">
    <source>
        <dbReference type="EMBL" id="TXK62362.1"/>
    </source>
</evidence>
<dbReference type="GO" id="GO:0016491">
    <property type="term" value="F:oxidoreductase activity"/>
    <property type="evidence" value="ECO:0007669"/>
    <property type="project" value="UniProtKB-KW"/>
</dbReference>
<gene>
    <name evidence="13" type="ORF">FU658_09040</name>
</gene>
<dbReference type="EMBL" id="VRTS01000005">
    <property type="protein sequence ID" value="TXK62362.1"/>
    <property type="molecule type" value="Genomic_DNA"/>
</dbReference>
<dbReference type="GO" id="GO:0030151">
    <property type="term" value="F:molybdenum ion binding"/>
    <property type="evidence" value="ECO:0007669"/>
    <property type="project" value="TreeGrafter"/>
</dbReference>
<dbReference type="SUPFAM" id="SSF53706">
    <property type="entry name" value="Formate dehydrogenase/DMSO reductase, domains 1-3"/>
    <property type="match status" value="1"/>
</dbReference>
<dbReference type="Pfam" id="PF01568">
    <property type="entry name" value="Molydop_binding"/>
    <property type="match status" value="1"/>
</dbReference>
<evidence type="ECO:0000256" key="3">
    <source>
        <dbReference type="ARBA" id="ARBA00004196"/>
    </source>
</evidence>
<protein>
    <submittedName>
        <fullName evidence="13">Formate dehydrogenase subunit alpha</fullName>
    </submittedName>
</protein>
<evidence type="ECO:0000256" key="11">
    <source>
        <dbReference type="ARBA" id="ARBA00023014"/>
    </source>
</evidence>
<evidence type="ECO:0000256" key="7">
    <source>
        <dbReference type="ARBA" id="ARBA00022723"/>
    </source>
</evidence>
<reference evidence="13 14" key="1">
    <citation type="submission" date="2019-08" db="EMBL/GenBank/DDBJ databases">
        <authorList>
            <person name="Karlyshev A.V."/>
        </authorList>
    </citation>
    <scope>NUCLEOTIDE SEQUENCE [LARGE SCALE GENOMIC DNA]</scope>
    <source>
        <strain evidence="13 14">Alg18-2.2</strain>
    </source>
</reference>
<evidence type="ECO:0000256" key="8">
    <source>
        <dbReference type="ARBA" id="ARBA00022729"/>
    </source>
</evidence>
<dbReference type="FunFam" id="3.40.228.10:FF:000002">
    <property type="entry name" value="Formate dehydrogenase subunit alpha"/>
    <property type="match status" value="1"/>
</dbReference>
<keyword evidence="10" id="KW-0408">Iron</keyword>
<dbReference type="Gene3D" id="2.40.40.20">
    <property type="match status" value="1"/>
</dbReference>
<dbReference type="PIRSF" id="PIRSF036643">
    <property type="entry name" value="FDH_alpha"/>
    <property type="match status" value="1"/>
</dbReference>
<dbReference type="InterPro" id="IPR006311">
    <property type="entry name" value="TAT_signal"/>
</dbReference>
<keyword evidence="8" id="KW-0732">Signal</keyword>
<organism evidence="13 14">
    <name type="scientific">Alkalisalibacterium limincola</name>
    <dbReference type="NCBI Taxonomy" id="2699169"/>
    <lineage>
        <taxon>Bacteria</taxon>
        <taxon>Pseudomonadati</taxon>
        <taxon>Pseudomonadota</taxon>
        <taxon>Gammaproteobacteria</taxon>
        <taxon>Lysobacterales</taxon>
        <taxon>Lysobacteraceae</taxon>
        <taxon>Alkalisalibacterium</taxon>
    </lineage>
</organism>
<dbReference type="PANTHER" id="PTHR43598">
    <property type="entry name" value="TUNGSTEN-CONTAINING FORMYLMETHANOFURAN DEHYDROGENASE 2 SUBUNIT B"/>
    <property type="match status" value="1"/>
</dbReference>